<feature type="domain" description="Baseplate structural protein Gp10 C-terminal" evidence="2">
    <location>
        <begin position="67"/>
        <end position="151"/>
    </location>
</feature>
<dbReference type="AlphaFoldDB" id="A0A0U5ATJ1"/>
<keyword evidence="4" id="KW-1185">Reference proteome</keyword>
<gene>
    <name evidence="3" type="ORF">CB4_01242</name>
</gene>
<dbReference type="InterPro" id="IPR037053">
    <property type="entry name" value="Phage_tail_collar_dom_sf"/>
</dbReference>
<protein>
    <submittedName>
        <fullName evidence="3">Phage Tail Collar Domain protein</fullName>
    </submittedName>
</protein>
<dbReference type="Proteomes" id="UP000217696">
    <property type="component" value="Chromosome"/>
</dbReference>
<organism evidence="3 4">
    <name type="scientific">Aneurinibacillus soli</name>
    <dbReference type="NCBI Taxonomy" id="1500254"/>
    <lineage>
        <taxon>Bacteria</taxon>
        <taxon>Bacillati</taxon>
        <taxon>Bacillota</taxon>
        <taxon>Bacilli</taxon>
        <taxon>Bacillales</taxon>
        <taxon>Paenibacillaceae</taxon>
        <taxon>Aneurinibacillus group</taxon>
        <taxon>Aneurinibacillus</taxon>
    </lineage>
</organism>
<evidence type="ECO:0000259" key="2">
    <source>
        <dbReference type="Pfam" id="PF21939"/>
    </source>
</evidence>
<name>A0A0U5ATJ1_9BACL</name>
<sequence>MSEPFIGEIRMFSMNYPPQGWALCNGQLLSINSNQALYSLIGTAFGGNGTTTFALPNLQGRVPTQMPNISAVGQSGGEEAHALTISEMPAHTHQAYAGSEKLYDTPVGNVWGTSTPTNYAPQANSQMHAHALAQSGGSQAHSNMQPYTVVNFCIALTGIYPSRN</sequence>
<dbReference type="RefSeq" id="WP_096464123.1">
    <property type="nucleotide sequence ID" value="NZ_AP017312.1"/>
</dbReference>
<dbReference type="InterPro" id="IPR011083">
    <property type="entry name" value="Phage_tail_collar_dom"/>
</dbReference>
<dbReference type="Pfam" id="PF07484">
    <property type="entry name" value="Collar"/>
    <property type="match status" value="1"/>
</dbReference>
<dbReference type="Pfam" id="PF21939">
    <property type="entry name" value="Gp10_C"/>
    <property type="match status" value="1"/>
</dbReference>
<dbReference type="InterPro" id="IPR053827">
    <property type="entry name" value="Gp10_C"/>
</dbReference>
<dbReference type="SUPFAM" id="SSF88874">
    <property type="entry name" value="Receptor-binding domain of short tail fibre protein gp12"/>
    <property type="match status" value="1"/>
</dbReference>
<evidence type="ECO:0000313" key="4">
    <source>
        <dbReference type="Proteomes" id="UP000217696"/>
    </source>
</evidence>
<accession>A0A0U5ATJ1</accession>
<evidence type="ECO:0000313" key="3">
    <source>
        <dbReference type="EMBL" id="BAU27073.1"/>
    </source>
</evidence>
<proteinExistence type="predicted"/>
<evidence type="ECO:0000259" key="1">
    <source>
        <dbReference type="Pfam" id="PF07484"/>
    </source>
</evidence>
<dbReference type="KEGG" id="asoc:CB4_01242"/>
<reference evidence="3 4" key="1">
    <citation type="submission" date="2015-12" db="EMBL/GenBank/DDBJ databases">
        <title>Genome sequence of Aneurinibacillus soli.</title>
        <authorList>
            <person name="Lee J.S."/>
            <person name="Lee K.C."/>
            <person name="Kim K.K."/>
            <person name="Lee B.W."/>
        </authorList>
    </citation>
    <scope>NUCLEOTIDE SEQUENCE [LARGE SCALE GENOMIC DNA]</scope>
    <source>
        <strain evidence="3 4">CB4</strain>
    </source>
</reference>
<dbReference type="Gene3D" id="3.90.1340.10">
    <property type="entry name" value="Phage tail collar domain"/>
    <property type="match status" value="1"/>
</dbReference>
<feature type="domain" description="Phage tail collar" evidence="1">
    <location>
        <begin position="7"/>
        <end position="63"/>
    </location>
</feature>
<dbReference type="OrthoDB" id="9810174at2"/>
<dbReference type="EMBL" id="AP017312">
    <property type="protein sequence ID" value="BAU27073.1"/>
    <property type="molecule type" value="Genomic_DNA"/>
</dbReference>